<feature type="compositionally biased region" description="Low complexity" evidence="1">
    <location>
        <begin position="38"/>
        <end position="48"/>
    </location>
</feature>
<feature type="region of interest" description="Disordered" evidence="1">
    <location>
        <begin position="36"/>
        <end position="97"/>
    </location>
</feature>
<evidence type="ECO:0000313" key="2">
    <source>
        <dbReference type="EMBL" id="QDU66142.1"/>
    </source>
</evidence>
<accession>A0A518BGM8</accession>
<protein>
    <submittedName>
        <fullName evidence="2">Uncharacterized protein</fullName>
    </submittedName>
</protein>
<proteinExistence type="predicted"/>
<evidence type="ECO:0000256" key="1">
    <source>
        <dbReference type="SAM" id="MobiDB-lite"/>
    </source>
</evidence>
<feature type="compositionally biased region" description="Basic residues" evidence="1">
    <location>
        <begin position="49"/>
        <end position="93"/>
    </location>
</feature>
<dbReference type="Proteomes" id="UP000316921">
    <property type="component" value="Chromosome"/>
</dbReference>
<sequence length="161" mass="17122">MPQRDIKSEISDRLNAVIDELYDLIAAAASDAVQEVLGTAGSSSSSRGTVKRSTKKRSAKKGASKKRSTKKRSAKKSASKKRGTKKSGRRVRRSTADVEAVSSAIAAQLRQTPGVSVSELAASMGADSVDLKRPIALMLDAGKIRKTGAKRGTKYFAKGRK</sequence>
<dbReference type="EMBL" id="CP036287">
    <property type="protein sequence ID" value="QDU66142.1"/>
    <property type="molecule type" value="Genomic_DNA"/>
</dbReference>
<name>A0A518BGM8_9BACT</name>
<reference evidence="2 3" key="1">
    <citation type="submission" date="2019-02" db="EMBL/GenBank/DDBJ databases">
        <title>Deep-cultivation of Planctomycetes and their phenomic and genomic characterization uncovers novel biology.</title>
        <authorList>
            <person name="Wiegand S."/>
            <person name="Jogler M."/>
            <person name="Boedeker C."/>
            <person name="Pinto D."/>
            <person name="Vollmers J."/>
            <person name="Rivas-Marin E."/>
            <person name="Kohn T."/>
            <person name="Peeters S.H."/>
            <person name="Heuer A."/>
            <person name="Rast P."/>
            <person name="Oberbeckmann S."/>
            <person name="Bunk B."/>
            <person name="Jeske O."/>
            <person name="Meyerdierks A."/>
            <person name="Storesund J.E."/>
            <person name="Kallscheuer N."/>
            <person name="Luecker S."/>
            <person name="Lage O.M."/>
            <person name="Pohl T."/>
            <person name="Merkel B.J."/>
            <person name="Hornburger P."/>
            <person name="Mueller R.-W."/>
            <person name="Bruemmer F."/>
            <person name="Labrenz M."/>
            <person name="Spormann A.M."/>
            <person name="Op den Camp H."/>
            <person name="Overmann J."/>
            <person name="Amann R."/>
            <person name="Jetten M.S.M."/>
            <person name="Mascher T."/>
            <person name="Medema M.H."/>
            <person name="Devos D.P."/>
            <person name="Kaster A.-K."/>
            <person name="Ovreas L."/>
            <person name="Rohde M."/>
            <person name="Galperin M.Y."/>
            <person name="Jogler C."/>
        </authorList>
    </citation>
    <scope>NUCLEOTIDE SEQUENCE [LARGE SCALE GENOMIC DNA]</scope>
    <source>
        <strain evidence="2 3">Pla133</strain>
    </source>
</reference>
<organism evidence="2 3">
    <name type="scientific">Engelhardtia mirabilis</name>
    <dbReference type="NCBI Taxonomy" id="2528011"/>
    <lineage>
        <taxon>Bacteria</taxon>
        <taxon>Pseudomonadati</taxon>
        <taxon>Planctomycetota</taxon>
        <taxon>Planctomycetia</taxon>
        <taxon>Planctomycetia incertae sedis</taxon>
        <taxon>Engelhardtia</taxon>
    </lineage>
</organism>
<dbReference type="RefSeq" id="WP_145063434.1">
    <property type="nucleotide sequence ID" value="NZ_CP036287.1"/>
</dbReference>
<gene>
    <name evidence="2" type="ORF">Pla133_12080</name>
</gene>
<evidence type="ECO:0000313" key="3">
    <source>
        <dbReference type="Proteomes" id="UP000316921"/>
    </source>
</evidence>
<keyword evidence="3" id="KW-1185">Reference proteome</keyword>
<dbReference type="AlphaFoldDB" id="A0A518BGM8"/>
<dbReference type="KEGG" id="pbap:Pla133_12080"/>